<evidence type="ECO:0000256" key="1">
    <source>
        <dbReference type="ARBA" id="ARBA00022729"/>
    </source>
</evidence>
<dbReference type="Pfam" id="PF10503">
    <property type="entry name" value="Esterase_PHB"/>
    <property type="match status" value="1"/>
</dbReference>
<dbReference type="GO" id="GO:0005576">
    <property type="term" value="C:extracellular region"/>
    <property type="evidence" value="ECO:0007669"/>
    <property type="project" value="InterPro"/>
</dbReference>
<comment type="caution">
    <text evidence="3">The sequence shown here is derived from an EMBL/GenBank/DDBJ whole genome shotgun (WGS) entry which is preliminary data.</text>
</comment>
<dbReference type="EMBL" id="PKUN01000022">
    <property type="protein sequence ID" value="PLX61000.1"/>
    <property type="molecule type" value="Genomic_DNA"/>
</dbReference>
<evidence type="ECO:0000256" key="2">
    <source>
        <dbReference type="ARBA" id="ARBA00022801"/>
    </source>
</evidence>
<gene>
    <name evidence="3" type="ORF">C0630_13145</name>
</gene>
<dbReference type="InterPro" id="IPR010126">
    <property type="entry name" value="Esterase_phb"/>
</dbReference>
<proteinExistence type="predicted"/>
<dbReference type="SUPFAM" id="SSF53474">
    <property type="entry name" value="alpha/beta-Hydrolases"/>
    <property type="match status" value="1"/>
</dbReference>
<keyword evidence="2" id="KW-0378">Hydrolase</keyword>
<dbReference type="GO" id="GO:0016787">
    <property type="term" value="F:hydrolase activity"/>
    <property type="evidence" value="ECO:0007669"/>
    <property type="project" value="UniProtKB-KW"/>
</dbReference>
<organism evidence="3 4">
    <name type="scientific">Sedimenticola selenatireducens</name>
    <dbReference type="NCBI Taxonomy" id="191960"/>
    <lineage>
        <taxon>Bacteria</taxon>
        <taxon>Pseudomonadati</taxon>
        <taxon>Pseudomonadota</taxon>
        <taxon>Gammaproteobacteria</taxon>
        <taxon>Chromatiales</taxon>
        <taxon>Sedimenticolaceae</taxon>
        <taxon>Sedimenticola</taxon>
    </lineage>
</organism>
<dbReference type="AlphaFoldDB" id="A0A2N6CUZ1"/>
<dbReference type="InterPro" id="IPR029058">
    <property type="entry name" value="AB_hydrolase_fold"/>
</dbReference>
<dbReference type="PANTHER" id="PTHR43037">
    <property type="entry name" value="UNNAMED PRODUCT-RELATED"/>
    <property type="match status" value="1"/>
</dbReference>
<reference evidence="3 4" key="1">
    <citation type="submission" date="2017-11" db="EMBL/GenBank/DDBJ databases">
        <title>Genome-resolved metagenomics identifies genetic mobility, metabolic interactions, and unexpected diversity in perchlorate-reducing communities.</title>
        <authorList>
            <person name="Barnum T.P."/>
            <person name="Figueroa I.A."/>
            <person name="Carlstrom C.I."/>
            <person name="Lucas L.N."/>
            <person name="Engelbrektson A.L."/>
            <person name="Coates J.D."/>
        </authorList>
    </citation>
    <scope>NUCLEOTIDE SEQUENCE [LARGE SCALE GENOMIC DNA]</scope>
    <source>
        <strain evidence="3">BM301</strain>
    </source>
</reference>
<dbReference type="NCBIfam" id="TIGR01840">
    <property type="entry name" value="esterase_phb"/>
    <property type="match status" value="1"/>
</dbReference>
<dbReference type="Proteomes" id="UP000235015">
    <property type="component" value="Unassembled WGS sequence"/>
</dbReference>
<dbReference type="PANTHER" id="PTHR43037:SF1">
    <property type="entry name" value="BLL1128 PROTEIN"/>
    <property type="match status" value="1"/>
</dbReference>
<evidence type="ECO:0000313" key="4">
    <source>
        <dbReference type="Proteomes" id="UP000235015"/>
    </source>
</evidence>
<evidence type="ECO:0008006" key="5">
    <source>
        <dbReference type="Google" id="ProtNLM"/>
    </source>
</evidence>
<name>A0A2N6CUZ1_9GAMM</name>
<keyword evidence="1" id="KW-0732">Signal</keyword>
<dbReference type="STRING" id="1111735.GCA_000428045_00036"/>
<dbReference type="Gene3D" id="3.40.50.1820">
    <property type="entry name" value="alpha/beta hydrolase"/>
    <property type="match status" value="1"/>
</dbReference>
<sequence>MSQSPENSRLTRLRRQIADAYRAALGKVSQRLSRLVMPCPGCTALRRWFGASPRDSGSQPGAHRLAVAAASQDLVRYFARRDYARSRRRRYALHLPPQYGRSQELPLVMVLHGCRQDEQDIRQISGFDAIADQEGFVVVYPFVTSYAGLRTRNCWGWWQRHEIEAGAGEVEDLWQIINEVAAKFRIDRRRIHVTGLSSGAAMAAALLVAHADRIASGAVVAGVPYGETARAVNLWGFGGRFKPVDVVADAMQQALRPGAHAVPLMVVHSDADETVNIRAAHNLRDSWGRCFGVDTERPQTRTSGITLGAPWVHSCYGRASQNGLVETLFVEGRGHGWYGGNPGSYSYPEAPDVSRWIWDFFQRQPPLPATTVGSSAAKPSSVAAAV</sequence>
<accession>A0A2N6CUZ1</accession>
<protein>
    <recommendedName>
        <fullName evidence="5">Esterase</fullName>
    </recommendedName>
</protein>
<dbReference type="InterPro" id="IPR050955">
    <property type="entry name" value="Plant_Biomass_Hydrol_Est"/>
</dbReference>
<evidence type="ECO:0000313" key="3">
    <source>
        <dbReference type="EMBL" id="PLX61000.1"/>
    </source>
</evidence>